<dbReference type="AlphaFoldDB" id="A0A833XS42"/>
<dbReference type="PANTHER" id="PTHR31808:SF9">
    <property type="entry name" value="F21O3.2 PROTEIN"/>
    <property type="match status" value="1"/>
</dbReference>
<dbReference type="InterPro" id="IPR008479">
    <property type="entry name" value="DUF760"/>
</dbReference>
<evidence type="ECO:0000313" key="2">
    <source>
        <dbReference type="Proteomes" id="UP000619265"/>
    </source>
</evidence>
<evidence type="ECO:0008006" key="3">
    <source>
        <dbReference type="Google" id="ProtNLM"/>
    </source>
</evidence>
<dbReference type="InterPro" id="IPR038925">
    <property type="entry name" value="At3g17800-like"/>
</dbReference>
<reference evidence="1" key="1">
    <citation type="submission" date="2015-10" db="EMBL/GenBank/DDBJ databases">
        <authorList>
            <person name="Martinez-Garcia P.J."/>
            <person name="Crepeau M.W."/>
            <person name="Puiu D."/>
            <person name="Gonzalez-Ibeas D."/>
            <person name="Whalen J."/>
            <person name="Stevens K."/>
            <person name="Paul R."/>
            <person name="Butterfield T."/>
            <person name="Britton M."/>
            <person name="Reagan R."/>
            <person name="Chakraborty S."/>
            <person name="Walawage S.L."/>
            <person name="Vasquez-Gross H.A."/>
            <person name="Cardeno C."/>
            <person name="Famula R."/>
            <person name="Pratt K."/>
            <person name="Kuruganti S."/>
            <person name="Aradhya M.K."/>
            <person name="Leslie C.A."/>
            <person name="Dandekar A.M."/>
            <person name="Salzberg S.L."/>
            <person name="Wegrzyn J.L."/>
            <person name="Langley C.H."/>
            <person name="Neale D.B."/>
        </authorList>
    </citation>
    <scope>NUCLEOTIDE SEQUENCE</scope>
    <source>
        <tissue evidence="1">Leaves</tissue>
    </source>
</reference>
<dbReference type="PANTHER" id="PTHR31808">
    <property type="entry name" value="EXPRESSED PROTEIN"/>
    <property type="match status" value="1"/>
</dbReference>
<organism evidence="1 2">
    <name type="scientific">Juglans regia</name>
    <name type="common">English walnut</name>
    <dbReference type="NCBI Taxonomy" id="51240"/>
    <lineage>
        <taxon>Eukaryota</taxon>
        <taxon>Viridiplantae</taxon>
        <taxon>Streptophyta</taxon>
        <taxon>Embryophyta</taxon>
        <taxon>Tracheophyta</taxon>
        <taxon>Spermatophyta</taxon>
        <taxon>Magnoliopsida</taxon>
        <taxon>eudicotyledons</taxon>
        <taxon>Gunneridae</taxon>
        <taxon>Pentapetalae</taxon>
        <taxon>rosids</taxon>
        <taxon>fabids</taxon>
        <taxon>Fagales</taxon>
        <taxon>Juglandaceae</taxon>
        <taxon>Juglans</taxon>
    </lineage>
</organism>
<proteinExistence type="predicted"/>
<dbReference type="Gramene" id="Jr05_05390_p1">
    <property type="protein sequence ID" value="cds.Jr05_05390_p1"/>
    <property type="gene ID" value="Jr05_05390"/>
</dbReference>
<accession>A0A833XS42</accession>
<dbReference type="Proteomes" id="UP000619265">
    <property type="component" value="Unassembled WGS sequence"/>
</dbReference>
<sequence length="451" mass="51144">SWLSFSLGQCEVKPRSYPLKLAQPPLSHFAVQTSQILCLSTHTLLMDCWFLRHGNPTPTAFTVSSPYPPPSFRKPLVFSTKTVLDFPNDPLLTRRAASGLSIRPRRVFSVIASAGASHFEPSSSLNSPLEPRSQPGRFLSSVLQNHRQLFHIAVVDELKLLADVRDGAVSRMRLSVGSDEACLHRRVALLKEQECQLAVEDVMYMLIFYKFSEIKVPLVPRLSRCIYNGRLEIWPSRDWELESIHSLEVLEMVKEYVTNVSGLRADSSVTDHWATTKIPRLKLSQVYAASILYGYFLKSASLRHHLEQGLALVNQDNLGRRTPLQFQQMCPYGLKNLLFGGVSNVQSMSYSQGSTNQEMKRQTLKCYVKEFDPDTLQRCAKLKSKEAVNLIESHCCALFWDEKVNLVENDESILTSFSSLKRLALEAVAFGSFLRDTEEYIDTVYKLKENN</sequence>
<comment type="caution">
    <text evidence="1">The sequence shown here is derived from an EMBL/GenBank/DDBJ whole genome shotgun (WGS) entry which is preliminary data.</text>
</comment>
<gene>
    <name evidence="1" type="ORF">F2P56_010764</name>
</gene>
<dbReference type="EMBL" id="LIHL02000005">
    <property type="protein sequence ID" value="KAF5470239.1"/>
    <property type="molecule type" value="Genomic_DNA"/>
</dbReference>
<evidence type="ECO:0000313" key="1">
    <source>
        <dbReference type="EMBL" id="KAF5470239.1"/>
    </source>
</evidence>
<dbReference type="Pfam" id="PF05542">
    <property type="entry name" value="DUF760"/>
    <property type="match status" value="1"/>
</dbReference>
<protein>
    <recommendedName>
        <fullName evidence="3">UV-B-induced protein At3g17800, chloroplastic-like</fullName>
    </recommendedName>
</protein>
<name>A0A833XS42_JUGRE</name>
<feature type="non-terminal residue" evidence="1">
    <location>
        <position position="451"/>
    </location>
</feature>
<reference evidence="1" key="2">
    <citation type="submission" date="2020-03" db="EMBL/GenBank/DDBJ databases">
        <title>Walnut 2.0.</title>
        <authorList>
            <person name="Marrano A."/>
            <person name="Britton M."/>
            <person name="Zimin A.V."/>
            <person name="Zaini P.A."/>
            <person name="Workman R."/>
            <person name="Puiu D."/>
            <person name="Bianco L."/>
            <person name="Allen B.J."/>
            <person name="Troggio M."/>
            <person name="Leslie C.A."/>
            <person name="Timp W."/>
            <person name="Dendekar A."/>
            <person name="Salzberg S.L."/>
            <person name="Neale D.B."/>
        </authorList>
    </citation>
    <scope>NUCLEOTIDE SEQUENCE</scope>
    <source>
        <tissue evidence="1">Leaves</tissue>
    </source>
</reference>